<keyword evidence="3" id="KW-1185">Reference proteome</keyword>
<evidence type="ECO:0000256" key="1">
    <source>
        <dbReference type="SAM" id="MobiDB-lite"/>
    </source>
</evidence>
<feature type="region of interest" description="Disordered" evidence="1">
    <location>
        <begin position="178"/>
        <end position="202"/>
    </location>
</feature>
<reference evidence="2" key="1">
    <citation type="journal article" date="2021" name="Genome Biol. Evol.">
        <title>A High-Quality Reference Genome for a Parasitic Bivalve with Doubly Uniparental Inheritance (Bivalvia: Unionida).</title>
        <authorList>
            <person name="Smith C.H."/>
        </authorList>
    </citation>
    <scope>NUCLEOTIDE SEQUENCE</scope>
    <source>
        <strain evidence="2">CHS0354</strain>
    </source>
</reference>
<comment type="caution">
    <text evidence="2">The sequence shown here is derived from an EMBL/GenBank/DDBJ whole genome shotgun (WGS) entry which is preliminary data.</text>
</comment>
<reference evidence="2" key="3">
    <citation type="submission" date="2023-05" db="EMBL/GenBank/DDBJ databases">
        <authorList>
            <person name="Smith C.H."/>
        </authorList>
    </citation>
    <scope>NUCLEOTIDE SEQUENCE</scope>
    <source>
        <strain evidence="2">CHS0354</strain>
        <tissue evidence="2">Mantle</tissue>
    </source>
</reference>
<organism evidence="2 3">
    <name type="scientific">Potamilus streckersoni</name>
    <dbReference type="NCBI Taxonomy" id="2493646"/>
    <lineage>
        <taxon>Eukaryota</taxon>
        <taxon>Metazoa</taxon>
        <taxon>Spiralia</taxon>
        <taxon>Lophotrochozoa</taxon>
        <taxon>Mollusca</taxon>
        <taxon>Bivalvia</taxon>
        <taxon>Autobranchia</taxon>
        <taxon>Heteroconchia</taxon>
        <taxon>Palaeoheterodonta</taxon>
        <taxon>Unionida</taxon>
        <taxon>Unionoidea</taxon>
        <taxon>Unionidae</taxon>
        <taxon>Ambleminae</taxon>
        <taxon>Lampsilini</taxon>
        <taxon>Potamilus</taxon>
    </lineage>
</organism>
<feature type="region of interest" description="Disordered" evidence="1">
    <location>
        <begin position="119"/>
        <end position="144"/>
    </location>
</feature>
<sequence length="233" mass="26967">MEYPHPIAPRPPKKHPVRSQVEKNTFPRGKDGKQVCSCFPDPSHITIPSMFYDGIKCHHEHENHIQPAQQMVFAYPWTADSVGRKRARGEEGETSLIEEGYGSHFQARKNLEPDQLSTMTAPPFRSQSPNLERTNPPFTAPNKTTNFQIWKNKRWDSLGDLQERNYRANKFDQRYGDAEMPSKYNRNTVDPERQFTGSYVDPKDGKVYSYNVNYRKQSIEATRKPQPRPTPTA</sequence>
<evidence type="ECO:0000313" key="2">
    <source>
        <dbReference type="EMBL" id="KAK3597193.1"/>
    </source>
</evidence>
<feature type="region of interest" description="Disordered" evidence="1">
    <location>
        <begin position="1"/>
        <end position="32"/>
    </location>
</feature>
<name>A0AAE0W080_9BIVA</name>
<evidence type="ECO:0000313" key="3">
    <source>
        <dbReference type="Proteomes" id="UP001195483"/>
    </source>
</evidence>
<dbReference type="EMBL" id="JAEAOA010000290">
    <property type="protein sequence ID" value="KAK3597193.1"/>
    <property type="molecule type" value="Genomic_DNA"/>
</dbReference>
<gene>
    <name evidence="2" type="ORF">CHS0354_003693</name>
</gene>
<dbReference type="AlphaFoldDB" id="A0AAE0W080"/>
<dbReference type="Proteomes" id="UP001195483">
    <property type="component" value="Unassembled WGS sequence"/>
</dbReference>
<accession>A0AAE0W080</accession>
<protein>
    <submittedName>
        <fullName evidence="2">Uncharacterized protein</fullName>
    </submittedName>
</protein>
<reference evidence="2" key="2">
    <citation type="journal article" date="2021" name="Genome Biol. Evol.">
        <title>Developing a high-quality reference genome for a parasitic bivalve with doubly uniparental inheritance (Bivalvia: Unionida).</title>
        <authorList>
            <person name="Smith C.H."/>
        </authorList>
    </citation>
    <scope>NUCLEOTIDE SEQUENCE</scope>
    <source>
        <strain evidence="2">CHS0354</strain>
        <tissue evidence="2">Mantle</tissue>
    </source>
</reference>
<feature type="compositionally biased region" description="Pro residues" evidence="1">
    <location>
        <begin position="1"/>
        <end position="10"/>
    </location>
</feature>
<proteinExistence type="predicted"/>